<dbReference type="AlphaFoldDB" id="A0ABD0BZQ6"/>
<reference evidence="3 4" key="2">
    <citation type="journal article" date="2024" name="Int. J. Syst. Evol. Microbiol.">
        <title>Proposal of Lactobacillus amylovorus subsp. animalis subsp. nov. and an emended description of Lactobacillus amylovorus.</title>
        <authorList>
            <person name="Yamane K."/>
            <person name="Tanizawa Y."/>
            <person name="Kobayashi H."/>
            <person name="Kamizono T."/>
            <person name="Kojima Y."/>
            <person name="Takagi H."/>
            <person name="Tohno M."/>
        </authorList>
    </citation>
    <scope>NUCLEOTIDE SEQUENCE [LARGE SCALE GENOMIC DNA]</scope>
    <source>
        <strain evidence="2 3">BF125</strain>
        <strain evidence="1 4">BF186</strain>
    </source>
</reference>
<gene>
    <name evidence="2" type="ORF">LABF125_19050</name>
    <name evidence="1" type="ORF">LABF186_01110</name>
</gene>
<evidence type="ECO:0000313" key="4">
    <source>
        <dbReference type="Proteomes" id="UP001346800"/>
    </source>
</evidence>
<accession>A0ABD0BZQ6</accession>
<evidence type="ECO:0000313" key="2">
    <source>
        <dbReference type="EMBL" id="GMM16771.1"/>
    </source>
</evidence>
<evidence type="ECO:0000313" key="1">
    <source>
        <dbReference type="EMBL" id="GMM12997.1"/>
    </source>
</evidence>
<protein>
    <submittedName>
        <fullName evidence="1">Uncharacterized protein</fullName>
    </submittedName>
</protein>
<dbReference type="Proteomes" id="UP001346800">
    <property type="component" value="Unassembled WGS sequence"/>
</dbReference>
<keyword evidence="3" id="KW-1185">Reference proteome</keyword>
<evidence type="ECO:0000313" key="3">
    <source>
        <dbReference type="Proteomes" id="UP001332503"/>
    </source>
</evidence>
<comment type="caution">
    <text evidence="1">The sequence shown here is derived from an EMBL/GenBank/DDBJ whole genome shotgun (WGS) entry which is preliminary data.</text>
</comment>
<sequence>MKTTNNDFFNFDKEIMNDLIAQGYKGQDLAHKFNKIKQAIPKAMEKLTEEAQQESAMTKAEAEKAIEL</sequence>
<name>A0ABD0BZQ6_LACAM</name>
<organism evidence="1 4">
    <name type="scientific">Lactobacillus amylovorus subsp. animalium</name>
    <dbReference type="NCBI Taxonomy" id="3378536"/>
    <lineage>
        <taxon>Bacteria</taxon>
        <taxon>Bacillati</taxon>
        <taxon>Bacillota</taxon>
        <taxon>Bacilli</taxon>
        <taxon>Lactobacillales</taxon>
        <taxon>Lactobacillaceae</taxon>
        <taxon>Lactobacillus</taxon>
    </lineage>
</organism>
<dbReference type="RefSeq" id="WP_013641403.1">
    <property type="nucleotide sequence ID" value="NZ_BTFQ01000007.1"/>
</dbReference>
<proteinExistence type="predicted"/>
<dbReference type="EMBL" id="BTFR01000032">
    <property type="protein sequence ID" value="GMM16771.1"/>
    <property type="molecule type" value="Genomic_DNA"/>
</dbReference>
<reference evidence="1" key="1">
    <citation type="submission" date="2023-06" db="EMBL/GenBank/DDBJ databases">
        <authorList>
            <person name="Tohno M."/>
            <person name="Tanizawa Y."/>
        </authorList>
    </citation>
    <scope>NUCLEOTIDE SEQUENCE</scope>
    <source>
        <strain evidence="2">BF125</strain>
        <strain evidence="1">BF186</strain>
    </source>
</reference>
<dbReference type="Proteomes" id="UP001332503">
    <property type="component" value="Unassembled WGS sequence"/>
</dbReference>
<dbReference type="EMBL" id="BTFQ01000007">
    <property type="protein sequence ID" value="GMM12997.1"/>
    <property type="molecule type" value="Genomic_DNA"/>
</dbReference>